<reference evidence="2" key="1">
    <citation type="submission" date="2022-07" db="EMBL/GenBank/DDBJ databases">
        <title>Genome Sequence of Leucocoprinus birnbaumii.</title>
        <authorList>
            <person name="Buettner E."/>
        </authorList>
    </citation>
    <scope>NUCLEOTIDE SEQUENCE</scope>
    <source>
        <strain evidence="2">VT141</strain>
    </source>
</reference>
<sequence>MSPSARTSSSPSPPASLEDKVASLERQLQERNQQLAAATSTKKKQIVILTMMGEADWRMLPEGFNDPEIENLTLEEEEDLKRIRDRLFTGFTLLLNLVPQITTVLQSPDLTALTTYATRLQDGANSARSDDISRIKIDLVFWLRKQCGANPLSPDNRDNRGLQHDVCGHLLCPIDFDWDDEDVRAAIRNGTSTFNINDSFFLRCLYKNEAGDTNDLQAGFLRHNLLLKVNQSTTFRAIFLSNDDLENNFGTEAEPSTQWYSRRKTKQRGPTRANVATILKMNGKVTSRSIAYTAVILVFNLTDAVQWTECHNGFDFRAFYEFLVDYFEEPQDASSRRHVNALLQYWNKSVFPNRVTGGDTRASTRRMALQRSGGDMLVA</sequence>
<comment type="caution">
    <text evidence="2">The sequence shown here is derived from an EMBL/GenBank/DDBJ whole genome shotgun (WGS) entry which is preliminary data.</text>
</comment>
<dbReference type="EMBL" id="JANIEX010000102">
    <property type="protein sequence ID" value="KAJ3573465.1"/>
    <property type="molecule type" value="Genomic_DNA"/>
</dbReference>
<evidence type="ECO:0000313" key="3">
    <source>
        <dbReference type="Proteomes" id="UP001213000"/>
    </source>
</evidence>
<protein>
    <submittedName>
        <fullName evidence="2">Uncharacterized protein</fullName>
    </submittedName>
</protein>
<proteinExistence type="predicted"/>
<dbReference type="Pfam" id="PF20414">
    <property type="entry name" value="DUF6698"/>
    <property type="match status" value="1"/>
</dbReference>
<dbReference type="InterPro" id="IPR046521">
    <property type="entry name" value="DUF6698"/>
</dbReference>
<accession>A0AAD5VZ08</accession>
<keyword evidence="3" id="KW-1185">Reference proteome</keyword>
<evidence type="ECO:0000256" key="1">
    <source>
        <dbReference type="SAM" id="MobiDB-lite"/>
    </source>
</evidence>
<feature type="region of interest" description="Disordered" evidence="1">
    <location>
        <begin position="1"/>
        <end position="21"/>
    </location>
</feature>
<feature type="compositionally biased region" description="Low complexity" evidence="1">
    <location>
        <begin position="1"/>
        <end position="10"/>
    </location>
</feature>
<organism evidence="2 3">
    <name type="scientific">Leucocoprinus birnbaumii</name>
    <dbReference type="NCBI Taxonomy" id="56174"/>
    <lineage>
        <taxon>Eukaryota</taxon>
        <taxon>Fungi</taxon>
        <taxon>Dikarya</taxon>
        <taxon>Basidiomycota</taxon>
        <taxon>Agaricomycotina</taxon>
        <taxon>Agaricomycetes</taxon>
        <taxon>Agaricomycetidae</taxon>
        <taxon>Agaricales</taxon>
        <taxon>Agaricineae</taxon>
        <taxon>Agaricaceae</taxon>
        <taxon>Leucocoprinus</taxon>
    </lineage>
</organism>
<gene>
    <name evidence="2" type="ORF">NP233_g2410</name>
</gene>
<name>A0AAD5VZ08_9AGAR</name>
<dbReference type="Proteomes" id="UP001213000">
    <property type="component" value="Unassembled WGS sequence"/>
</dbReference>
<evidence type="ECO:0000313" key="2">
    <source>
        <dbReference type="EMBL" id="KAJ3573465.1"/>
    </source>
</evidence>
<dbReference type="AlphaFoldDB" id="A0AAD5VZ08"/>